<gene>
    <name evidence="1" type="ORF">ACFOZ9_00130</name>
</gene>
<dbReference type="Gene3D" id="3.40.50.1820">
    <property type="entry name" value="alpha/beta hydrolase"/>
    <property type="match status" value="1"/>
</dbReference>
<keyword evidence="2" id="KW-1185">Reference proteome</keyword>
<proteinExistence type="predicted"/>
<comment type="caution">
    <text evidence="1">The sequence shown here is derived from an EMBL/GenBank/DDBJ whole genome shotgun (WGS) entry which is preliminary data.</text>
</comment>
<dbReference type="InterPro" id="IPR029058">
    <property type="entry name" value="AB_hydrolase_fold"/>
</dbReference>
<accession>A0ABV8XIK2</accession>
<organism evidence="1 2">
    <name type="scientific">Deinococcus navajonensis</name>
    <dbReference type="NCBI Taxonomy" id="309884"/>
    <lineage>
        <taxon>Bacteria</taxon>
        <taxon>Thermotogati</taxon>
        <taxon>Deinococcota</taxon>
        <taxon>Deinococci</taxon>
        <taxon>Deinococcales</taxon>
        <taxon>Deinococcaceae</taxon>
        <taxon>Deinococcus</taxon>
    </lineage>
</organism>
<dbReference type="SUPFAM" id="SSF53474">
    <property type="entry name" value="alpha/beta-Hydrolases"/>
    <property type="match status" value="1"/>
</dbReference>
<reference evidence="2" key="1">
    <citation type="journal article" date="2019" name="Int. J. Syst. Evol. Microbiol.">
        <title>The Global Catalogue of Microorganisms (GCM) 10K type strain sequencing project: providing services to taxonomists for standard genome sequencing and annotation.</title>
        <authorList>
            <consortium name="The Broad Institute Genomics Platform"/>
            <consortium name="The Broad Institute Genome Sequencing Center for Infectious Disease"/>
            <person name="Wu L."/>
            <person name="Ma J."/>
        </authorList>
    </citation>
    <scope>NUCLEOTIDE SEQUENCE [LARGE SCALE GENOMIC DNA]</scope>
    <source>
        <strain evidence="2">CCUG 56029</strain>
    </source>
</reference>
<sequence length="203" mass="21720">MTELNWIHHLDRGTAGDLTLLLLHGTGGNERQLLSLGRQVAPTATLLGVRGRSLEEGFPRYFRRFSAVEYDQDQIRSEAAALAQFVTEAAQTYDLNPARFVALGYSNGANIALATLALHPQTFLGAALLRPVMPLDEPPATDLGGVSALVLHGAHDPYAAHAGPVVPYLKTHGAQVQAHLLNAGHELGGEDLHLASDWLAQLA</sequence>
<dbReference type="Proteomes" id="UP001595998">
    <property type="component" value="Unassembled WGS sequence"/>
</dbReference>
<evidence type="ECO:0000313" key="1">
    <source>
        <dbReference type="EMBL" id="MFC4424598.1"/>
    </source>
</evidence>
<dbReference type="RefSeq" id="WP_380034745.1">
    <property type="nucleotide sequence ID" value="NZ_JBHSEH010000001.1"/>
</dbReference>
<protein>
    <submittedName>
        <fullName evidence="1">Alpha/beta hydrolase</fullName>
    </submittedName>
</protein>
<dbReference type="EMBL" id="JBHSEH010000001">
    <property type="protein sequence ID" value="MFC4424598.1"/>
    <property type="molecule type" value="Genomic_DNA"/>
</dbReference>
<evidence type="ECO:0000313" key="2">
    <source>
        <dbReference type="Proteomes" id="UP001595998"/>
    </source>
</evidence>
<name>A0ABV8XIK2_9DEIO</name>
<keyword evidence="1" id="KW-0378">Hydrolase</keyword>
<dbReference type="GO" id="GO:0016787">
    <property type="term" value="F:hydrolase activity"/>
    <property type="evidence" value="ECO:0007669"/>
    <property type="project" value="UniProtKB-KW"/>
</dbReference>